<sequence length="246" mass="27577">MKTDLKTYTADLHLHTTLSPCADRQMVPELVFAQAKKAGVDVLAITDHNSTRNLPAFLRNCPPGLWVIPGMEVQTKEEIHLVCLFPELEAAMEWGRTVRAFLTPLKNKTTYFGQQIILDKHGKPCGEEEILLLNSIALSLEETVVQVRRLGGVIYPAHIDRPAFSILSQIGFLPAEPTFSFLEISPRAPLAKMRQEYPGHNLIRASDAHYLNQIGVKPSLLEMGGLCWEEFLLALNQQEQRKVVAI</sequence>
<dbReference type="InterPro" id="IPR052018">
    <property type="entry name" value="PHP_domain"/>
</dbReference>
<dbReference type="InterPro" id="IPR003141">
    <property type="entry name" value="Pol/His_phosphatase_N"/>
</dbReference>
<evidence type="ECO:0000313" key="3">
    <source>
        <dbReference type="Proteomes" id="UP000657177"/>
    </source>
</evidence>
<name>A0A8J6LN88_9FIRM</name>
<dbReference type="Proteomes" id="UP000657177">
    <property type="component" value="Unassembled WGS sequence"/>
</dbReference>
<feature type="domain" description="Polymerase/histidinol phosphatase N-terminal" evidence="1">
    <location>
        <begin position="10"/>
        <end position="77"/>
    </location>
</feature>
<dbReference type="SMART" id="SM00481">
    <property type="entry name" value="POLIIIAc"/>
    <property type="match status" value="1"/>
</dbReference>
<dbReference type="Gene3D" id="3.20.20.140">
    <property type="entry name" value="Metal-dependent hydrolases"/>
    <property type="match status" value="1"/>
</dbReference>
<dbReference type="GO" id="GO:0004534">
    <property type="term" value="F:5'-3' RNA exonuclease activity"/>
    <property type="evidence" value="ECO:0007669"/>
    <property type="project" value="TreeGrafter"/>
</dbReference>
<dbReference type="SUPFAM" id="SSF89550">
    <property type="entry name" value="PHP domain-like"/>
    <property type="match status" value="1"/>
</dbReference>
<dbReference type="GO" id="GO:0035312">
    <property type="term" value="F:5'-3' DNA exonuclease activity"/>
    <property type="evidence" value="ECO:0007669"/>
    <property type="project" value="TreeGrafter"/>
</dbReference>
<dbReference type="CDD" id="cd07432">
    <property type="entry name" value="PHP_HisPPase"/>
    <property type="match status" value="1"/>
</dbReference>
<dbReference type="AlphaFoldDB" id="A0A8J6LN88"/>
<dbReference type="Pfam" id="PF02811">
    <property type="entry name" value="PHP"/>
    <property type="match status" value="1"/>
</dbReference>
<proteinExistence type="predicted"/>
<dbReference type="PANTHER" id="PTHR42924">
    <property type="entry name" value="EXONUCLEASE"/>
    <property type="match status" value="1"/>
</dbReference>
<reference evidence="2" key="1">
    <citation type="submission" date="2020-06" db="EMBL/GenBank/DDBJ databases">
        <title>Novel chitinolytic bacterium.</title>
        <authorList>
            <person name="Ungkulpasvich U."/>
            <person name="Kosugi A."/>
            <person name="Uke A."/>
        </authorList>
    </citation>
    <scope>NUCLEOTIDE SEQUENCE</scope>
    <source>
        <strain evidence="2">UUS1-1</strain>
    </source>
</reference>
<protein>
    <submittedName>
        <fullName evidence="2">PHP domain-containing protein</fullName>
    </submittedName>
</protein>
<evidence type="ECO:0000313" key="2">
    <source>
        <dbReference type="EMBL" id="MBA2133638.1"/>
    </source>
</evidence>
<keyword evidence="3" id="KW-1185">Reference proteome</keyword>
<dbReference type="EMBL" id="JAAKDE010000016">
    <property type="protein sequence ID" value="MBA2133638.1"/>
    <property type="molecule type" value="Genomic_DNA"/>
</dbReference>
<dbReference type="InterPro" id="IPR004013">
    <property type="entry name" value="PHP_dom"/>
</dbReference>
<dbReference type="RefSeq" id="WP_181340104.1">
    <property type="nucleotide sequence ID" value="NZ_JAAKDE010000016.1"/>
</dbReference>
<dbReference type="InterPro" id="IPR016195">
    <property type="entry name" value="Pol/histidinol_Pase-like"/>
</dbReference>
<accession>A0A8J6LN88</accession>
<evidence type="ECO:0000259" key="1">
    <source>
        <dbReference type="SMART" id="SM00481"/>
    </source>
</evidence>
<comment type="caution">
    <text evidence="2">The sequence shown here is derived from an EMBL/GenBank/DDBJ whole genome shotgun (WGS) entry which is preliminary data.</text>
</comment>
<dbReference type="PANTHER" id="PTHR42924:SF3">
    <property type="entry name" value="POLYMERASE_HISTIDINOL PHOSPHATASE N-TERMINAL DOMAIN-CONTAINING PROTEIN"/>
    <property type="match status" value="1"/>
</dbReference>
<organism evidence="2 3">
    <name type="scientific">Capillibacterium thermochitinicola</name>
    <dbReference type="NCBI Taxonomy" id="2699427"/>
    <lineage>
        <taxon>Bacteria</taxon>
        <taxon>Bacillati</taxon>
        <taxon>Bacillota</taxon>
        <taxon>Capillibacterium</taxon>
    </lineage>
</organism>
<gene>
    <name evidence="2" type="ORF">G5B42_08825</name>
</gene>